<accession>A0A9P5U7Q6</accession>
<dbReference type="OrthoDB" id="540174at2759"/>
<dbReference type="PANTHER" id="PTHR28657:SF5">
    <property type="entry name" value="INDOLEAMINE 2,3-DIOXYGENASE"/>
    <property type="match status" value="1"/>
</dbReference>
<keyword evidence="6" id="KW-1185">Reference proteome</keyword>
<keyword evidence="4" id="KW-0349">Heme</keyword>
<evidence type="ECO:0000256" key="1">
    <source>
        <dbReference type="ARBA" id="ARBA00007119"/>
    </source>
</evidence>
<evidence type="ECO:0000256" key="2">
    <source>
        <dbReference type="ARBA" id="ARBA00022723"/>
    </source>
</evidence>
<evidence type="ECO:0000313" key="5">
    <source>
        <dbReference type="EMBL" id="KAF9068163.1"/>
    </source>
</evidence>
<dbReference type="PANTHER" id="PTHR28657">
    <property type="entry name" value="INDOLEAMINE 2,3-DIOXYGENASE"/>
    <property type="match status" value="1"/>
</dbReference>
<feature type="binding site" description="proximal binding residue" evidence="4">
    <location>
        <position position="21"/>
    </location>
    <ligand>
        <name>heme b</name>
        <dbReference type="ChEBI" id="CHEBI:60344"/>
    </ligand>
    <ligandPart>
        <name>Fe</name>
        <dbReference type="ChEBI" id="CHEBI:18248"/>
    </ligandPart>
</feature>
<feature type="non-terminal residue" evidence="5">
    <location>
        <position position="1"/>
    </location>
</feature>
<gene>
    <name evidence="5" type="ORF">BDP27DRAFT_1224793</name>
</gene>
<keyword evidence="3 4" id="KW-0408">Iron</keyword>
<dbReference type="Gene3D" id="1.20.58.480">
    <property type="match status" value="1"/>
</dbReference>
<sequence>PPLLSAYNAAALALKKLRDSHIVIVTRYITAPAARARRVQPNLKGSVGTELTQFSKAVRDETKDAVINSSLKFVQ</sequence>
<dbReference type="Proteomes" id="UP000772434">
    <property type="component" value="Unassembled WGS sequence"/>
</dbReference>
<organism evidence="5 6">
    <name type="scientific">Rhodocollybia butyracea</name>
    <dbReference type="NCBI Taxonomy" id="206335"/>
    <lineage>
        <taxon>Eukaryota</taxon>
        <taxon>Fungi</taxon>
        <taxon>Dikarya</taxon>
        <taxon>Basidiomycota</taxon>
        <taxon>Agaricomycotina</taxon>
        <taxon>Agaricomycetes</taxon>
        <taxon>Agaricomycetidae</taxon>
        <taxon>Agaricales</taxon>
        <taxon>Marasmiineae</taxon>
        <taxon>Omphalotaceae</taxon>
        <taxon>Rhodocollybia</taxon>
    </lineage>
</organism>
<dbReference type="GO" id="GO:0034354">
    <property type="term" value="P:'de novo' NAD+ biosynthetic process from L-tryptophan"/>
    <property type="evidence" value="ECO:0007669"/>
    <property type="project" value="TreeGrafter"/>
</dbReference>
<dbReference type="InterPro" id="IPR037217">
    <property type="entry name" value="Trp/Indoleamine_2_3_dOase-like"/>
</dbReference>
<dbReference type="GO" id="GO:0005737">
    <property type="term" value="C:cytoplasm"/>
    <property type="evidence" value="ECO:0007669"/>
    <property type="project" value="TreeGrafter"/>
</dbReference>
<dbReference type="AlphaFoldDB" id="A0A9P5U7Q6"/>
<dbReference type="GO" id="GO:0020037">
    <property type="term" value="F:heme binding"/>
    <property type="evidence" value="ECO:0007669"/>
    <property type="project" value="InterPro"/>
</dbReference>
<evidence type="ECO:0000313" key="6">
    <source>
        <dbReference type="Proteomes" id="UP000772434"/>
    </source>
</evidence>
<dbReference type="Pfam" id="PF01231">
    <property type="entry name" value="IDO"/>
    <property type="match status" value="1"/>
</dbReference>
<dbReference type="InterPro" id="IPR000898">
    <property type="entry name" value="Indolamine_dOase"/>
</dbReference>
<dbReference type="SUPFAM" id="SSF140959">
    <property type="entry name" value="Indolic compounds 2,3-dioxygenase-like"/>
    <property type="match status" value="1"/>
</dbReference>
<dbReference type="GO" id="GO:0019441">
    <property type="term" value="P:L-tryptophan catabolic process to kynurenine"/>
    <property type="evidence" value="ECO:0007669"/>
    <property type="project" value="InterPro"/>
</dbReference>
<dbReference type="GO" id="GO:0033754">
    <property type="term" value="F:indoleamine 2,3-dioxygenase activity"/>
    <property type="evidence" value="ECO:0007669"/>
    <property type="project" value="TreeGrafter"/>
</dbReference>
<dbReference type="GO" id="GO:0046872">
    <property type="term" value="F:metal ion binding"/>
    <property type="evidence" value="ECO:0007669"/>
    <property type="project" value="UniProtKB-KW"/>
</dbReference>
<proteinExistence type="inferred from homology"/>
<comment type="similarity">
    <text evidence="1">Belongs to the indoleamine 2,3-dioxygenase family.</text>
</comment>
<reference evidence="5" key="1">
    <citation type="submission" date="2020-11" db="EMBL/GenBank/DDBJ databases">
        <authorList>
            <consortium name="DOE Joint Genome Institute"/>
            <person name="Ahrendt S."/>
            <person name="Riley R."/>
            <person name="Andreopoulos W."/>
            <person name="Labutti K."/>
            <person name="Pangilinan J."/>
            <person name="Ruiz-Duenas F.J."/>
            <person name="Barrasa J.M."/>
            <person name="Sanchez-Garcia M."/>
            <person name="Camarero S."/>
            <person name="Miyauchi S."/>
            <person name="Serrano A."/>
            <person name="Linde D."/>
            <person name="Babiker R."/>
            <person name="Drula E."/>
            <person name="Ayuso-Fernandez I."/>
            <person name="Pacheco R."/>
            <person name="Padilla G."/>
            <person name="Ferreira P."/>
            <person name="Barriuso J."/>
            <person name="Kellner H."/>
            <person name="Castanera R."/>
            <person name="Alfaro M."/>
            <person name="Ramirez L."/>
            <person name="Pisabarro A.G."/>
            <person name="Kuo A."/>
            <person name="Tritt A."/>
            <person name="Lipzen A."/>
            <person name="He G."/>
            <person name="Yan M."/>
            <person name="Ng V."/>
            <person name="Cullen D."/>
            <person name="Martin F."/>
            <person name="Rosso M.-N."/>
            <person name="Henrissat B."/>
            <person name="Hibbett D."/>
            <person name="Martinez A.T."/>
            <person name="Grigoriev I.V."/>
        </authorList>
    </citation>
    <scope>NUCLEOTIDE SEQUENCE</scope>
    <source>
        <strain evidence="5">AH 40177</strain>
    </source>
</reference>
<evidence type="ECO:0000256" key="4">
    <source>
        <dbReference type="PIRSR" id="PIRSR600898-1"/>
    </source>
</evidence>
<keyword evidence="2 4" id="KW-0479">Metal-binding</keyword>
<dbReference type="EMBL" id="JADNRY010000064">
    <property type="protein sequence ID" value="KAF9068163.1"/>
    <property type="molecule type" value="Genomic_DNA"/>
</dbReference>
<protein>
    <submittedName>
        <fullName evidence="5">Uncharacterized protein</fullName>
    </submittedName>
</protein>
<comment type="caution">
    <text evidence="5">The sequence shown here is derived from an EMBL/GenBank/DDBJ whole genome shotgun (WGS) entry which is preliminary data.</text>
</comment>
<name>A0A9P5U7Q6_9AGAR</name>
<evidence type="ECO:0000256" key="3">
    <source>
        <dbReference type="ARBA" id="ARBA00023004"/>
    </source>
</evidence>